<feature type="compositionally biased region" description="Low complexity" evidence="12">
    <location>
        <begin position="648"/>
        <end position="661"/>
    </location>
</feature>
<feature type="region of interest" description="Disordered" evidence="12">
    <location>
        <begin position="903"/>
        <end position="1022"/>
    </location>
</feature>
<keyword evidence="8" id="KW-0010">Activator</keyword>
<feature type="compositionally biased region" description="Acidic residues" evidence="12">
    <location>
        <begin position="1073"/>
        <end position="1086"/>
    </location>
</feature>
<dbReference type="OrthoDB" id="20900at2759"/>
<evidence type="ECO:0000259" key="14">
    <source>
        <dbReference type="Pfam" id="PF08167"/>
    </source>
</evidence>
<dbReference type="GeneID" id="109957214"/>
<comment type="subcellular location">
    <subcellularLocation>
        <location evidence="2">Cytoplasm</location>
    </subcellularLocation>
    <subcellularLocation>
        <location evidence="1">Nucleus</location>
    </subcellularLocation>
</comment>
<feature type="compositionally biased region" description="Polar residues" evidence="12">
    <location>
        <begin position="1186"/>
        <end position="1196"/>
    </location>
</feature>
<evidence type="ECO:0000256" key="5">
    <source>
        <dbReference type="ARBA" id="ARBA00022490"/>
    </source>
</evidence>
<evidence type="ECO:0000256" key="8">
    <source>
        <dbReference type="ARBA" id="ARBA00023159"/>
    </source>
</evidence>
<proteinExistence type="inferred from homology"/>
<feature type="compositionally biased region" description="Polar residues" evidence="12">
    <location>
        <begin position="920"/>
        <end position="930"/>
    </location>
</feature>
<dbReference type="RefSeq" id="XP_020450572.1">
    <property type="nucleotide sequence ID" value="XM_020594916.1"/>
</dbReference>
<dbReference type="InterPro" id="IPR016024">
    <property type="entry name" value="ARM-type_fold"/>
</dbReference>
<feature type="region of interest" description="Disordered" evidence="12">
    <location>
        <begin position="1106"/>
        <end position="1257"/>
    </location>
</feature>
<evidence type="ECO:0000313" key="15">
    <source>
        <dbReference type="Ensembl" id="ENSMALP00000000666.1"/>
    </source>
</evidence>
<dbReference type="GO" id="GO:0005634">
    <property type="term" value="C:nucleus"/>
    <property type="evidence" value="ECO:0007669"/>
    <property type="project" value="UniProtKB-SubCell"/>
</dbReference>
<feature type="compositionally biased region" description="Low complexity" evidence="12">
    <location>
        <begin position="1116"/>
        <end position="1125"/>
    </location>
</feature>
<keyword evidence="7" id="KW-0677">Repeat</keyword>
<dbReference type="Gene3D" id="1.25.10.10">
    <property type="entry name" value="Leucine-rich Repeat Variant"/>
    <property type="match status" value="1"/>
</dbReference>
<feature type="domain" description="PELP1 middle" evidence="13">
    <location>
        <begin position="408"/>
        <end position="462"/>
    </location>
</feature>
<feature type="compositionally biased region" description="Polar residues" evidence="12">
    <location>
        <begin position="1127"/>
        <end position="1152"/>
    </location>
</feature>
<dbReference type="InterPro" id="IPR012980">
    <property type="entry name" value="PELP1_middle"/>
</dbReference>
<evidence type="ECO:0000256" key="11">
    <source>
        <dbReference type="ARBA" id="ARBA00030054"/>
    </source>
</evidence>
<evidence type="ECO:0000256" key="7">
    <source>
        <dbReference type="ARBA" id="ARBA00022737"/>
    </source>
</evidence>
<dbReference type="InterPro" id="IPR011989">
    <property type="entry name" value="ARM-like"/>
</dbReference>
<sequence>MTSRSRTVVTFAWSRGKMATSPWLHGPSAMRLTEGLVSVLKEHRPEYLPILLASYREYGVLPTQGSSALGGIVGFSNAKLGSSKTRFEGLCLLSMLVKDSSSDLFQQHCLSWLRSLQQVIQSQAPVQTIQLTMNILKDLLQYSSQQAELAREVGLNYILGFLTSLLSLKTECELAAMEGMTACMTYYPRACGSLRDKLGAYFLSKMESTNKKTQEMACQCYGRLPCLGGVLDRGVSAGRAEGWTKQIHCLLASANNLLAQIYQGSETDEMVKYEGLGVELAFPLLDQSDPLLLLQLQHRYTAVCLALKHTLRLDPSSAVRLPVRPILNLVCRALAVSSKSINLTGDGSVRMLVLPIIHINTLAVLAALVTAVHSGMIQYATVLQRLFSQTLSAWTPLPEATLGQQRAYSSVRASVYRTLELWVQVAGASASILQGGPGHLELLFNHLLSDITPGAESVKLRAGLSADVVPGGKPGPRRTKPLVIADAGGPSLQRKGDPLANQDTCLSALRVLRQIIMTSGTLLKDDIHKRLHDVVLPLCVRLQQQQSSSSTACESAGAISGQYSSALSRRELYRLLLALVLVPSPCWPPPLTCAVSILSSGLTDGNLKVSTFCTEALTICNSLLHPRTPSIALPLPPLTLKPTPTAPALPSSQGPTPGLTLPTLLGGPASGPPFPTRHSLGLGSTSLLGSLENHLSLVPGLPGQAPTPGDMILSPHTHHQPDPTGLGPPEGQRPVFVRYEKEEAEDVEISLASDSDDSVVIVPPGMLNIENQQDDTAASANSQTMASVVPGGTTVTLQGGESVSTVPTTAATTTIDGVSLSNNLVTSAPLLTTSATPINSFPPSSTSVVSLVPPLNSSTLTVTPGSLGDSLPGRPQLQQMLMQSSTTGQPSSMGLPLQMHQLQNQQGRHLHQHQPPPASNEDSAIININSTDEEEEEEDDMEDDEELEEEEEGMDEEDEEEEVSDFADEEFYDGEEYEEYDEEEGEELEEEEEEEEEEDGDIPPLEGAEDKAGEAGTEDGKVLQAAVDERGMVGFNVEGETEGGIEEIQTNRELFREDRMTVQEVESIGVLEEAQEGQGEEDESERMDDPTMPQILCVTGGALEQREETEEEVVEARAGVVQEEVSSWEQGTNEMELTASSDESIFTRNQQDPEAEPQKEANMSDNQPPSHHEEQQAVVREEAATDSETFNVLNTTEQEETDAEKNNKVEEEQQETEREGGRESDGDEGKGVKRKREEAPIEEKAGQSTEKKKLDDEAMATMLADFVACPPDDEDGASGLNHS</sequence>
<dbReference type="Pfam" id="PF08167">
    <property type="entry name" value="RIX1"/>
    <property type="match status" value="1"/>
</dbReference>
<keyword evidence="16" id="KW-1185">Reference proteome</keyword>
<organism evidence="15 16">
    <name type="scientific">Monopterus albus</name>
    <name type="common">Swamp eel</name>
    <dbReference type="NCBI Taxonomy" id="43700"/>
    <lineage>
        <taxon>Eukaryota</taxon>
        <taxon>Metazoa</taxon>
        <taxon>Chordata</taxon>
        <taxon>Craniata</taxon>
        <taxon>Vertebrata</taxon>
        <taxon>Euteleostomi</taxon>
        <taxon>Actinopterygii</taxon>
        <taxon>Neopterygii</taxon>
        <taxon>Teleostei</taxon>
        <taxon>Neoteleostei</taxon>
        <taxon>Acanthomorphata</taxon>
        <taxon>Anabantaria</taxon>
        <taxon>Synbranchiformes</taxon>
        <taxon>Synbranchidae</taxon>
        <taxon>Monopterus</taxon>
    </lineage>
</organism>
<evidence type="ECO:0000256" key="6">
    <source>
        <dbReference type="ARBA" id="ARBA00022491"/>
    </source>
</evidence>
<feature type="region of interest" description="Disordered" evidence="12">
    <location>
        <begin position="1068"/>
        <end position="1092"/>
    </location>
</feature>
<accession>A0A3Q3IK80</accession>
<dbReference type="CTD" id="27043"/>
<evidence type="ECO:0000256" key="1">
    <source>
        <dbReference type="ARBA" id="ARBA00004123"/>
    </source>
</evidence>
<dbReference type="Ensembl" id="ENSMALT00000000703.1">
    <property type="protein sequence ID" value="ENSMALP00000000666.1"/>
    <property type="gene ID" value="ENSMALG00000000536.1"/>
</dbReference>
<comment type="similarity">
    <text evidence="3">Belongs to the RIX1/PELP1 family.</text>
</comment>
<reference evidence="15" key="2">
    <citation type="submission" date="2025-09" db="UniProtKB">
        <authorList>
            <consortium name="Ensembl"/>
        </authorList>
    </citation>
    <scope>IDENTIFICATION</scope>
</reference>
<feature type="compositionally biased region" description="Basic and acidic residues" evidence="12">
    <location>
        <begin position="1008"/>
        <end position="1022"/>
    </location>
</feature>
<keyword evidence="6" id="KW-0678">Repressor</keyword>
<keyword evidence="10" id="KW-0539">Nucleus</keyword>
<dbReference type="Proteomes" id="UP000261600">
    <property type="component" value="Unplaced"/>
</dbReference>
<evidence type="ECO:0000259" key="13">
    <source>
        <dbReference type="Pfam" id="PF08166"/>
    </source>
</evidence>
<feature type="region of interest" description="Disordered" evidence="12">
    <location>
        <begin position="642"/>
        <end position="661"/>
    </location>
</feature>
<feature type="compositionally biased region" description="Basic and acidic residues" evidence="12">
    <location>
        <begin position="1170"/>
        <end position="1183"/>
    </location>
</feature>
<feature type="domain" description="PELP1 middle" evidence="13">
    <location>
        <begin position="563"/>
        <end position="631"/>
    </location>
</feature>
<dbReference type="KEGG" id="malb:109957214"/>
<feature type="domain" description="Pre-rRNA-processing protein RIX1 N-terminal" evidence="14">
    <location>
        <begin position="38"/>
        <end position="211"/>
    </location>
</feature>
<feature type="compositionally biased region" description="Basic and acidic residues" evidence="12">
    <location>
        <begin position="1203"/>
        <end position="1256"/>
    </location>
</feature>
<feature type="compositionally biased region" description="Acidic residues" evidence="12">
    <location>
        <begin position="931"/>
        <end position="1001"/>
    </location>
</feature>
<evidence type="ECO:0000256" key="2">
    <source>
        <dbReference type="ARBA" id="ARBA00004496"/>
    </source>
</evidence>
<keyword evidence="9" id="KW-0804">Transcription</keyword>
<dbReference type="STRING" id="43700.ENSMALP00000000666"/>
<evidence type="ECO:0000313" key="16">
    <source>
        <dbReference type="Proteomes" id="UP000261600"/>
    </source>
</evidence>
<keyword evidence="5" id="KW-0963">Cytoplasm</keyword>
<dbReference type="PANTHER" id="PTHR34105">
    <property type="entry name" value="PROLINE-, GLUTAMIC ACID- AND LEUCINE-RICH PROTEIN 1"/>
    <property type="match status" value="1"/>
</dbReference>
<reference evidence="15" key="1">
    <citation type="submission" date="2025-08" db="UniProtKB">
        <authorList>
            <consortium name="Ensembl"/>
        </authorList>
    </citation>
    <scope>IDENTIFICATION</scope>
</reference>
<dbReference type="GO" id="GO:0006364">
    <property type="term" value="P:rRNA processing"/>
    <property type="evidence" value="ECO:0007669"/>
    <property type="project" value="TreeGrafter"/>
</dbReference>
<protein>
    <recommendedName>
        <fullName evidence="4">Proline-, glutamic acid- and leucine-rich protein 1</fullName>
    </recommendedName>
    <alternativeName>
        <fullName evidence="11">Modulator of non-genomic activity of estrogen receptor</fullName>
    </alternativeName>
</protein>
<dbReference type="SUPFAM" id="SSF48371">
    <property type="entry name" value="ARM repeat"/>
    <property type="match status" value="1"/>
</dbReference>
<dbReference type="PANTHER" id="PTHR34105:SF1">
    <property type="entry name" value="PROLINE-, GLUTAMIC ACID- AND LEUCINE-RICH PROTEIN 1"/>
    <property type="match status" value="1"/>
</dbReference>
<evidence type="ECO:0000256" key="10">
    <source>
        <dbReference type="ARBA" id="ARBA00023242"/>
    </source>
</evidence>
<evidence type="ECO:0000256" key="9">
    <source>
        <dbReference type="ARBA" id="ARBA00023163"/>
    </source>
</evidence>
<evidence type="ECO:0000256" key="3">
    <source>
        <dbReference type="ARBA" id="ARBA00010511"/>
    </source>
</evidence>
<dbReference type="InterPro" id="IPR012583">
    <property type="entry name" value="RIX1_N"/>
</dbReference>
<evidence type="ECO:0000256" key="12">
    <source>
        <dbReference type="SAM" id="MobiDB-lite"/>
    </source>
</evidence>
<evidence type="ECO:0000256" key="4">
    <source>
        <dbReference type="ARBA" id="ARBA00018417"/>
    </source>
</evidence>
<dbReference type="Pfam" id="PF08166">
    <property type="entry name" value="PELP1_HEAT"/>
    <property type="match status" value="2"/>
</dbReference>
<name>A0A3Q3IK80_MONAL</name>
<dbReference type="GO" id="GO:0005737">
    <property type="term" value="C:cytoplasm"/>
    <property type="evidence" value="ECO:0007669"/>
    <property type="project" value="UniProtKB-SubCell"/>
</dbReference>